<dbReference type="OrthoDB" id="952271at2759"/>
<keyword evidence="10" id="KW-1185">Reference proteome</keyword>
<evidence type="ECO:0000256" key="1">
    <source>
        <dbReference type="ARBA" id="ARBA00007261"/>
    </source>
</evidence>
<keyword evidence="2" id="KW-0645">Protease</keyword>
<feature type="region of interest" description="Disordered" evidence="6">
    <location>
        <begin position="385"/>
        <end position="406"/>
    </location>
</feature>
<evidence type="ECO:0008006" key="11">
    <source>
        <dbReference type="Google" id="ProtNLM"/>
    </source>
</evidence>
<evidence type="ECO:0000256" key="4">
    <source>
        <dbReference type="ARBA" id="ARBA00022833"/>
    </source>
</evidence>
<name>A0A9D4TX76_CHLVU</name>
<dbReference type="GO" id="GO:0008237">
    <property type="term" value="F:metallopeptidase activity"/>
    <property type="evidence" value="ECO:0007669"/>
    <property type="project" value="UniProtKB-KW"/>
</dbReference>
<dbReference type="Proteomes" id="UP001055712">
    <property type="component" value="Unassembled WGS sequence"/>
</dbReference>
<evidence type="ECO:0000256" key="5">
    <source>
        <dbReference type="ARBA" id="ARBA00023049"/>
    </source>
</evidence>
<evidence type="ECO:0000256" key="2">
    <source>
        <dbReference type="ARBA" id="ARBA00022670"/>
    </source>
</evidence>
<dbReference type="GO" id="GO:0046872">
    <property type="term" value="F:metal ion binding"/>
    <property type="evidence" value="ECO:0007669"/>
    <property type="project" value="InterPro"/>
</dbReference>
<dbReference type="InterPro" id="IPR011249">
    <property type="entry name" value="Metalloenz_LuxS/M16"/>
</dbReference>
<evidence type="ECO:0000313" key="10">
    <source>
        <dbReference type="Proteomes" id="UP001055712"/>
    </source>
</evidence>
<dbReference type="GO" id="GO:0006508">
    <property type="term" value="P:proteolysis"/>
    <property type="evidence" value="ECO:0007669"/>
    <property type="project" value="UniProtKB-KW"/>
</dbReference>
<accession>A0A9D4TX76</accession>
<feature type="region of interest" description="Disordered" evidence="6">
    <location>
        <begin position="31"/>
        <end position="59"/>
    </location>
</feature>
<reference evidence="9" key="2">
    <citation type="submission" date="2020-11" db="EMBL/GenBank/DDBJ databases">
        <authorList>
            <person name="Cecchin M."/>
            <person name="Marcolungo L."/>
            <person name="Rossato M."/>
            <person name="Girolomoni L."/>
            <person name="Cosentino E."/>
            <person name="Cuine S."/>
            <person name="Li-Beisson Y."/>
            <person name="Delledonne M."/>
            <person name="Ballottari M."/>
        </authorList>
    </citation>
    <scope>NUCLEOTIDE SEQUENCE</scope>
    <source>
        <strain evidence="9">211/11P</strain>
        <tissue evidence="9">Whole cell</tissue>
    </source>
</reference>
<dbReference type="SUPFAM" id="SSF63411">
    <property type="entry name" value="LuxS/MPP-like metallohydrolase"/>
    <property type="match status" value="3"/>
</dbReference>
<dbReference type="Gene3D" id="3.30.830.10">
    <property type="entry name" value="Metalloenzyme, LuxS/M16 peptidase-like"/>
    <property type="match status" value="4"/>
</dbReference>
<gene>
    <name evidence="9" type="ORF">D9Q98_006159</name>
</gene>
<keyword evidence="4" id="KW-0862">Zinc</keyword>
<evidence type="ECO:0000259" key="7">
    <source>
        <dbReference type="Pfam" id="PF00675"/>
    </source>
</evidence>
<feature type="domain" description="Peptidase M16 C-terminal" evidence="8">
    <location>
        <begin position="287"/>
        <end position="337"/>
    </location>
</feature>
<evidence type="ECO:0000256" key="6">
    <source>
        <dbReference type="SAM" id="MobiDB-lite"/>
    </source>
</evidence>
<feature type="domain" description="Peptidase M16 C-terminal" evidence="8">
    <location>
        <begin position="969"/>
        <end position="1198"/>
    </location>
</feature>
<feature type="domain" description="Peptidase M16 N-terminal" evidence="7">
    <location>
        <begin position="133"/>
        <end position="253"/>
    </location>
</feature>
<dbReference type="InterPro" id="IPR050626">
    <property type="entry name" value="Peptidase_M16"/>
</dbReference>
<evidence type="ECO:0000256" key="3">
    <source>
        <dbReference type="ARBA" id="ARBA00022801"/>
    </source>
</evidence>
<dbReference type="PANTHER" id="PTHR43690">
    <property type="entry name" value="NARDILYSIN"/>
    <property type="match status" value="1"/>
</dbReference>
<sequence>MITTQARPGALTATARPATRCLPRQQHARALGSVPGRRTASSTCRTTCKPRQTPPRERLASSTACRYMRGSSGPLGRPWVAVAACRRGSKIIVSATLMETDGRSLGAQELLNTELKENEALHMGSLDNGLRYVILPNRSPPSRFETHLEIHAGSVDESETEQGIAHLVEHVTFLGSKKREGLLGTGARSNAYTDFHHTVFHVHSPELNGISGQPMLQQVMDALAEVAFEAEFLPSRIEKERKAVVAEAQMMNTIEYRVDCQLLQYLHWENALGYRFPIGRMDQVEKWQRDEIVGFWQRHYFPANATLYIVGDVDVQHAESIVKATFGRIPRSLHQPSPAAAAVNAEIVAGAAAPAAARSSSNGNGSSGAAAASAPGSAALDSAASVSDSELAPATPGTSSNGSGSGIANGALLDTFPRQRGLAGSPGLVRPPVEHQWGCSSPPVHGGARSASVSVFRHRLLQLFQLSIFCKLPVLPISTLDGLRRSLMVRILLSVLQFRVNARYVEADPPFTGIELDISDSGREGCAVSTLTITSEPKDWRGATAVAVQEVRRLQRFGVTRGELERYKTALMRDSEQLAEQSESVPSVDNLEYLMENLALGHTVVDQKSSHEYLLMVIDTIGKTEVDALAKSLLSYLSHYNNEQKLLEEYEADPSSWAWPGPTRATAIVACLPAFMDASGHSTGGAAPMQRGASLATTQHVDPAAVIAVDDSSDEDDVPEGAVRFELDAAAIEEALAEDGVEIEARADVDVPDHLLPDEAVQQLVAERQPHFVAADGSPLPPAAAGAASPPGHNGVVQLRLSNGIKLNYRHTDNEPRGAMMRLVAAGGRATEGEGAGPLGTGVMALGTRTLSEAGTVGGWSREQVELYCISNLINCVLETDEEFVCMDFHFAVSEGGVSSVLQLLHLFLEQPRWEATAMQRSKQQYLSHYRSLSKSLERATADRILQAMLGPDRRFRDPSPEEIEALDLEHMRLAVMRQIHAGNVEVSVVGDFDAAELEACALKYLGTVSPEPKVPLPADSAAALGRPLQIRSGIPMEERHLTWHLKDSDERACAYIAGAAPNRWGNFTATQQERRRAAAGKVVPPILLSPEASLEEQQRAADIRRAHPLYASVALGLLTEIINSRLFTTVRDTLGLTYDVSFELSLFDRLPSGWWHINVTSTPAKIQDAMTASLNVLRNIKVQPITQRELARAKRTLITRHDSDLKDNPYWLGLLTHLQADSVPLKSLDCLRDLRAMYEAAAIGDVYDAYGQFKLDDESVFTCIGTSGKEPLALPSAILTGRQPLIGGAAGARRARPPSNVDPEQAAEAFKNAFKNMLGMQKPEARQ</sequence>
<evidence type="ECO:0000259" key="8">
    <source>
        <dbReference type="Pfam" id="PF05193"/>
    </source>
</evidence>
<feature type="compositionally biased region" description="Low complexity" evidence="6">
    <location>
        <begin position="37"/>
        <end position="47"/>
    </location>
</feature>
<reference evidence="9" key="1">
    <citation type="journal article" date="2019" name="Plant J.">
        <title>Chlorella vulgaris genome assembly and annotation reveals the molecular basis for metabolic acclimation to high light conditions.</title>
        <authorList>
            <person name="Cecchin M."/>
            <person name="Marcolungo L."/>
            <person name="Rossato M."/>
            <person name="Girolomoni L."/>
            <person name="Cosentino E."/>
            <person name="Cuine S."/>
            <person name="Li-Beisson Y."/>
            <person name="Delledonne M."/>
            <person name="Ballottari M."/>
        </authorList>
    </citation>
    <scope>NUCLEOTIDE SEQUENCE</scope>
    <source>
        <strain evidence="9">211/11P</strain>
    </source>
</reference>
<evidence type="ECO:0000313" key="9">
    <source>
        <dbReference type="EMBL" id="KAI3436744.1"/>
    </source>
</evidence>
<dbReference type="EMBL" id="SIDB01000002">
    <property type="protein sequence ID" value="KAI3436744.1"/>
    <property type="molecule type" value="Genomic_DNA"/>
</dbReference>
<keyword evidence="3" id="KW-0378">Hydrolase</keyword>
<organism evidence="9 10">
    <name type="scientific">Chlorella vulgaris</name>
    <name type="common">Green alga</name>
    <dbReference type="NCBI Taxonomy" id="3077"/>
    <lineage>
        <taxon>Eukaryota</taxon>
        <taxon>Viridiplantae</taxon>
        <taxon>Chlorophyta</taxon>
        <taxon>core chlorophytes</taxon>
        <taxon>Trebouxiophyceae</taxon>
        <taxon>Chlorellales</taxon>
        <taxon>Chlorellaceae</taxon>
        <taxon>Chlorella clade</taxon>
        <taxon>Chlorella</taxon>
    </lineage>
</organism>
<proteinExistence type="inferred from homology"/>
<dbReference type="PANTHER" id="PTHR43690:SF33">
    <property type="entry name" value="STROMAL PROCESSING PEPTIDASE, CHLOROPLASTIC"/>
    <property type="match status" value="1"/>
</dbReference>
<comment type="caution">
    <text evidence="9">The sequence shown here is derived from an EMBL/GenBank/DDBJ whole genome shotgun (WGS) entry which is preliminary data.</text>
</comment>
<dbReference type="InterPro" id="IPR007863">
    <property type="entry name" value="Peptidase_M16_C"/>
</dbReference>
<dbReference type="Pfam" id="PF05193">
    <property type="entry name" value="Peptidase_M16_C"/>
    <property type="match status" value="2"/>
</dbReference>
<protein>
    <recommendedName>
        <fullName evidence="11">Chloroplast processing enzyme</fullName>
    </recommendedName>
</protein>
<keyword evidence="5" id="KW-0482">Metalloprotease</keyword>
<comment type="similarity">
    <text evidence="1">Belongs to the peptidase M16 family.</text>
</comment>
<dbReference type="InterPro" id="IPR011765">
    <property type="entry name" value="Pept_M16_N"/>
</dbReference>
<dbReference type="Pfam" id="PF00675">
    <property type="entry name" value="Peptidase_M16"/>
    <property type="match status" value="1"/>
</dbReference>